<evidence type="ECO:0008006" key="3">
    <source>
        <dbReference type="Google" id="ProtNLM"/>
    </source>
</evidence>
<sequence>MVLSNTDLVDVVHAAEPARVDSSCFAALPFELVAHVITAAARDCVLTSTRWVASLTLVCRAMHNAVDPILVETLRLTDTNFNAVAGNLTRFQRTQRINIVLRLSRRDSETLLEALLWQHCSSLKAVTLLDNRLIFSDHVLFMLRSSHKGTSDSVTYLQIRFFTVSSHPLRQQSLPASVTHLVLDPFIRAPPSTDMQGFVSFLSRYLEEDSHSIQRLLLRTAFVSVDAKAAFIDAVTSIALAQRDMRMWLDEDRSLARGEEYMLKEEATSDEHLGLALWYRGRQLYVPT</sequence>
<organism evidence="1 2">
    <name type="scientific">Exidia glandulosa HHB12029</name>
    <dbReference type="NCBI Taxonomy" id="1314781"/>
    <lineage>
        <taxon>Eukaryota</taxon>
        <taxon>Fungi</taxon>
        <taxon>Dikarya</taxon>
        <taxon>Basidiomycota</taxon>
        <taxon>Agaricomycotina</taxon>
        <taxon>Agaricomycetes</taxon>
        <taxon>Auriculariales</taxon>
        <taxon>Exidiaceae</taxon>
        <taxon>Exidia</taxon>
    </lineage>
</organism>
<dbReference type="AlphaFoldDB" id="A0A165J9Q0"/>
<gene>
    <name evidence="1" type="ORF">EXIGLDRAFT_834954</name>
</gene>
<proteinExistence type="predicted"/>
<evidence type="ECO:0000313" key="2">
    <source>
        <dbReference type="Proteomes" id="UP000077266"/>
    </source>
</evidence>
<name>A0A165J9Q0_EXIGL</name>
<dbReference type="InParanoid" id="A0A165J9Q0"/>
<dbReference type="EMBL" id="KV425971">
    <property type="protein sequence ID" value="KZV94535.1"/>
    <property type="molecule type" value="Genomic_DNA"/>
</dbReference>
<dbReference type="Proteomes" id="UP000077266">
    <property type="component" value="Unassembled WGS sequence"/>
</dbReference>
<accession>A0A165J9Q0</accession>
<keyword evidence="2" id="KW-1185">Reference proteome</keyword>
<dbReference type="OrthoDB" id="3145912at2759"/>
<evidence type="ECO:0000313" key="1">
    <source>
        <dbReference type="EMBL" id="KZV94535.1"/>
    </source>
</evidence>
<protein>
    <recommendedName>
        <fullName evidence="3">F-box domain-containing protein</fullName>
    </recommendedName>
</protein>
<reference evidence="1 2" key="1">
    <citation type="journal article" date="2016" name="Mol. Biol. Evol.">
        <title>Comparative Genomics of Early-Diverging Mushroom-Forming Fungi Provides Insights into the Origins of Lignocellulose Decay Capabilities.</title>
        <authorList>
            <person name="Nagy L.G."/>
            <person name="Riley R."/>
            <person name="Tritt A."/>
            <person name="Adam C."/>
            <person name="Daum C."/>
            <person name="Floudas D."/>
            <person name="Sun H."/>
            <person name="Yadav J.S."/>
            <person name="Pangilinan J."/>
            <person name="Larsson K.H."/>
            <person name="Matsuura K."/>
            <person name="Barry K."/>
            <person name="Labutti K."/>
            <person name="Kuo R."/>
            <person name="Ohm R.A."/>
            <person name="Bhattacharya S.S."/>
            <person name="Shirouzu T."/>
            <person name="Yoshinaga Y."/>
            <person name="Martin F.M."/>
            <person name="Grigoriev I.V."/>
            <person name="Hibbett D.S."/>
        </authorList>
    </citation>
    <scope>NUCLEOTIDE SEQUENCE [LARGE SCALE GENOMIC DNA]</scope>
    <source>
        <strain evidence="1 2">HHB12029</strain>
    </source>
</reference>